<feature type="transmembrane region" description="Helical" evidence="2">
    <location>
        <begin position="32"/>
        <end position="51"/>
    </location>
</feature>
<feature type="region of interest" description="Disordered" evidence="1">
    <location>
        <begin position="294"/>
        <end position="326"/>
    </location>
</feature>
<sequence length="326" mass="35882">MHAGLLQIVAFYVVSLFFMVVYGVLGDSDSGAIWRYLLFFYLLACELNLYLQPVPNTVATGMFPVRSASQAFPWPVTILRLIFPQWLPYQIVSFLRQVNIALSIAIARVMPVLWPAKENNDKAWIGTMQKVFQSAVAADQQVMRLFQNQLTEIQGVPETPMSLGRTAAFPDDETVERLRGGMENQLVESMVRGHPMLNSKWRDAVQAGYSAQAASTSAAETASPTRISRRLTIDTVTTPRRNVAPPQISPRRIRLPPSPPSSRSPTSSPPNQNVPLSAASTLSMSPMTHELFAFSPMRDDGPSRRSMTPGYAVAPGSPRGAMGLSM</sequence>
<feature type="transmembrane region" description="Helical" evidence="2">
    <location>
        <begin position="6"/>
        <end position="25"/>
    </location>
</feature>
<organism evidence="3 4">
    <name type="scientific">Tulasnella calospora MUT 4182</name>
    <dbReference type="NCBI Taxonomy" id="1051891"/>
    <lineage>
        <taxon>Eukaryota</taxon>
        <taxon>Fungi</taxon>
        <taxon>Dikarya</taxon>
        <taxon>Basidiomycota</taxon>
        <taxon>Agaricomycotina</taxon>
        <taxon>Agaricomycetes</taxon>
        <taxon>Cantharellales</taxon>
        <taxon>Tulasnellaceae</taxon>
        <taxon>Tulasnella</taxon>
    </lineage>
</organism>
<keyword evidence="2" id="KW-0812">Transmembrane</keyword>
<keyword evidence="2" id="KW-0472">Membrane</keyword>
<evidence type="ECO:0000313" key="4">
    <source>
        <dbReference type="Proteomes" id="UP000054248"/>
    </source>
</evidence>
<dbReference type="EMBL" id="KN823031">
    <property type="protein sequence ID" value="KIO25994.1"/>
    <property type="molecule type" value="Genomic_DNA"/>
</dbReference>
<evidence type="ECO:0000313" key="3">
    <source>
        <dbReference type="EMBL" id="KIO25994.1"/>
    </source>
</evidence>
<dbReference type="AlphaFoldDB" id="A0A0C3QIX1"/>
<feature type="region of interest" description="Disordered" evidence="1">
    <location>
        <begin position="234"/>
        <end position="278"/>
    </location>
</feature>
<dbReference type="Proteomes" id="UP000054248">
    <property type="component" value="Unassembled WGS sequence"/>
</dbReference>
<reference evidence="4" key="2">
    <citation type="submission" date="2015-01" db="EMBL/GenBank/DDBJ databases">
        <title>Evolutionary Origins and Diversification of the Mycorrhizal Mutualists.</title>
        <authorList>
            <consortium name="DOE Joint Genome Institute"/>
            <consortium name="Mycorrhizal Genomics Consortium"/>
            <person name="Kohler A."/>
            <person name="Kuo A."/>
            <person name="Nagy L.G."/>
            <person name="Floudas D."/>
            <person name="Copeland A."/>
            <person name="Barry K.W."/>
            <person name="Cichocki N."/>
            <person name="Veneault-Fourrey C."/>
            <person name="LaButti K."/>
            <person name="Lindquist E.A."/>
            <person name="Lipzen A."/>
            <person name="Lundell T."/>
            <person name="Morin E."/>
            <person name="Murat C."/>
            <person name="Riley R."/>
            <person name="Ohm R."/>
            <person name="Sun H."/>
            <person name="Tunlid A."/>
            <person name="Henrissat B."/>
            <person name="Grigoriev I.V."/>
            <person name="Hibbett D.S."/>
            <person name="Martin F."/>
        </authorList>
    </citation>
    <scope>NUCLEOTIDE SEQUENCE [LARGE SCALE GENOMIC DNA]</scope>
    <source>
        <strain evidence="4">MUT 4182</strain>
    </source>
</reference>
<keyword evidence="4" id="KW-1185">Reference proteome</keyword>
<dbReference type="HOGENOM" id="CLU_853084_0_0_1"/>
<reference evidence="3 4" key="1">
    <citation type="submission" date="2014-04" db="EMBL/GenBank/DDBJ databases">
        <authorList>
            <consortium name="DOE Joint Genome Institute"/>
            <person name="Kuo A."/>
            <person name="Girlanda M."/>
            <person name="Perotto S."/>
            <person name="Kohler A."/>
            <person name="Nagy L.G."/>
            <person name="Floudas D."/>
            <person name="Copeland A."/>
            <person name="Barry K.W."/>
            <person name="Cichocki N."/>
            <person name="Veneault-Fourrey C."/>
            <person name="LaButti K."/>
            <person name="Lindquist E.A."/>
            <person name="Lipzen A."/>
            <person name="Lundell T."/>
            <person name="Morin E."/>
            <person name="Murat C."/>
            <person name="Sun H."/>
            <person name="Tunlid A."/>
            <person name="Henrissat B."/>
            <person name="Grigoriev I.V."/>
            <person name="Hibbett D.S."/>
            <person name="Martin F."/>
            <person name="Nordberg H.P."/>
            <person name="Cantor M.N."/>
            <person name="Hua S.X."/>
        </authorList>
    </citation>
    <scope>NUCLEOTIDE SEQUENCE [LARGE SCALE GENOMIC DNA]</scope>
    <source>
        <strain evidence="3 4">MUT 4182</strain>
    </source>
</reference>
<accession>A0A0C3QIX1</accession>
<evidence type="ECO:0000256" key="2">
    <source>
        <dbReference type="SAM" id="Phobius"/>
    </source>
</evidence>
<proteinExistence type="predicted"/>
<dbReference type="OrthoDB" id="10250354at2759"/>
<protein>
    <submittedName>
        <fullName evidence="3">Uncharacterized protein</fullName>
    </submittedName>
</protein>
<name>A0A0C3QIX1_9AGAM</name>
<keyword evidence="2" id="KW-1133">Transmembrane helix</keyword>
<evidence type="ECO:0000256" key="1">
    <source>
        <dbReference type="SAM" id="MobiDB-lite"/>
    </source>
</evidence>
<gene>
    <name evidence="3" type="ORF">M407DRAFT_24657</name>
</gene>
<dbReference type="STRING" id="1051891.A0A0C3QIX1"/>